<dbReference type="PANTHER" id="PTHR47682">
    <property type="entry name" value="TETRATRICOPEPTIDE REPEAT (TPR)-CONTAINING PROTEIN"/>
    <property type="match status" value="1"/>
</dbReference>
<name>A0AA88J162_FICCA</name>
<dbReference type="Gene3D" id="1.25.40.10">
    <property type="entry name" value="Tetratricopeptide repeat domain"/>
    <property type="match status" value="1"/>
</dbReference>
<evidence type="ECO:0000313" key="2">
    <source>
        <dbReference type="Proteomes" id="UP001187192"/>
    </source>
</evidence>
<dbReference type="InterPro" id="IPR036249">
    <property type="entry name" value="Thioredoxin-like_sf"/>
</dbReference>
<dbReference type="Gene3D" id="3.40.30.10">
    <property type="entry name" value="Glutaredoxin"/>
    <property type="match status" value="1"/>
</dbReference>
<dbReference type="SUPFAM" id="SSF52833">
    <property type="entry name" value="Thioredoxin-like"/>
    <property type="match status" value="1"/>
</dbReference>
<accession>A0AA88J162</accession>
<dbReference type="CDD" id="cd02980">
    <property type="entry name" value="TRX_Fd_family"/>
    <property type="match status" value="1"/>
</dbReference>
<dbReference type="EMBL" id="BTGU01000086">
    <property type="protein sequence ID" value="GMN59345.1"/>
    <property type="molecule type" value="Genomic_DNA"/>
</dbReference>
<organism evidence="1 2">
    <name type="scientific">Ficus carica</name>
    <name type="common">Common fig</name>
    <dbReference type="NCBI Taxonomy" id="3494"/>
    <lineage>
        <taxon>Eukaryota</taxon>
        <taxon>Viridiplantae</taxon>
        <taxon>Streptophyta</taxon>
        <taxon>Embryophyta</taxon>
        <taxon>Tracheophyta</taxon>
        <taxon>Spermatophyta</taxon>
        <taxon>Magnoliopsida</taxon>
        <taxon>eudicotyledons</taxon>
        <taxon>Gunneridae</taxon>
        <taxon>Pentapetalae</taxon>
        <taxon>rosids</taxon>
        <taxon>fabids</taxon>
        <taxon>Rosales</taxon>
        <taxon>Moraceae</taxon>
        <taxon>Ficeae</taxon>
        <taxon>Ficus</taxon>
    </lineage>
</organism>
<gene>
    <name evidence="1" type="ORF">TIFTF001_028424</name>
</gene>
<comment type="caution">
    <text evidence="1">The sequence shown here is derived from an EMBL/GenBank/DDBJ whole genome shotgun (WGS) entry which is preliminary data.</text>
</comment>
<sequence>MEVLLPPNNSLLSIISTTTTTTTNRASPRRRCHRCRCHSSVEEIRVCTNRTCRRQGSLLTLETLSALAPPPVSVKSCGCLGRCGSGPNLVALPGPVVVGHCSTPSRSAEVIVALCGGPERAAEKSIQALALRKKAEIELENMNFSHAESMLSQAIELKPIGGIHILHKDRSLARLAMNKYPEALDDAREALTFSPQYVEKFHVSFLLE</sequence>
<protein>
    <submittedName>
        <fullName evidence="1">Uncharacterized protein</fullName>
    </submittedName>
</protein>
<dbReference type="Proteomes" id="UP001187192">
    <property type="component" value="Unassembled WGS sequence"/>
</dbReference>
<dbReference type="AlphaFoldDB" id="A0AA88J162"/>
<reference evidence="1" key="1">
    <citation type="submission" date="2023-07" db="EMBL/GenBank/DDBJ databases">
        <title>draft genome sequence of fig (Ficus carica).</title>
        <authorList>
            <person name="Takahashi T."/>
            <person name="Nishimura K."/>
        </authorList>
    </citation>
    <scope>NUCLEOTIDE SEQUENCE</scope>
</reference>
<dbReference type="PANTHER" id="PTHR47682:SF1">
    <property type="entry name" value="TETRATRICOPEPTIDE REPEAT (TPR)-CONTAINING PROTEIN"/>
    <property type="match status" value="1"/>
</dbReference>
<dbReference type="SUPFAM" id="SSF48452">
    <property type="entry name" value="TPR-like"/>
    <property type="match status" value="1"/>
</dbReference>
<keyword evidence="2" id="KW-1185">Reference proteome</keyword>
<dbReference type="InterPro" id="IPR011990">
    <property type="entry name" value="TPR-like_helical_dom_sf"/>
</dbReference>
<evidence type="ECO:0000313" key="1">
    <source>
        <dbReference type="EMBL" id="GMN59345.1"/>
    </source>
</evidence>
<proteinExistence type="predicted"/>